<dbReference type="SUPFAM" id="SSF53474">
    <property type="entry name" value="alpha/beta-Hydrolases"/>
    <property type="match status" value="1"/>
</dbReference>
<evidence type="ECO:0000313" key="3">
    <source>
        <dbReference type="Proteomes" id="UP001213681"/>
    </source>
</evidence>
<comment type="caution">
    <text evidence="2">The sequence shown here is derived from an EMBL/GenBank/DDBJ whole genome shotgun (WGS) entry which is preliminary data.</text>
</comment>
<proteinExistence type="predicted"/>
<dbReference type="GO" id="GO:0016787">
    <property type="term" value="F:hydrolase activity"/>
    <property type="evidence" value="ECO:0007669"/>
    <property type="project" value="InterPro"/>
</dbReference>
<keyword evidence="3" id="KW-1185">Reference proteome</keyword>
<dbReference type="GeneID" id="81595749"/>
<dbReference type="GO" id="GO:0017000">
    <property type="term" value="P:antibiotic biosynthetic process"/>
    <property type="evidence" value="ECO:0007669"/>
    <property type="project" value="UniProtKB-ARBA"/>
</dbReference>
<dbReference type="Proteomes" id="UP001213681">
    <property type="component" value="Unassembled WGS sequence"/>
</dbReference>
<dbReference type="PANTHER" id="PTHR23024:SF242">
    <property type="entry name" value="ALPHA_BETA HYDROLASE FOLD-3 DOMAIN-CONTAINING PROTEIN-RELATED"/>
    <property type="match status" value="1"/>
</dbReference>
<dbReference type="InterPro" id="IPR050466">
    <property type="entry name" value="Carboxylest/Gibb_receptor"/>
</dbReference>
<dbReference type="InterPro" id="IPR029058">
    <property type="entry name" value="AB_hydrolase_fold"/>
</dbReference>
<dbReference type="GO" id="GO:0072330">
    <property type="term" value="P:monocarboxylic acid biosynthetic process"/>
    <property type="evidence" value="ECO:0007669"/>
    <property type="project" value="UniProtKB-ARBA"/>
</dbReference>
<dbReference type="EMBL" id="JAPVEA010000002">
    <property type="protein sequence ID" value="KAJ5460571.1"/>
    <property type="molecule type" value="Genomic_DNA"/>
</dbReference>
<dbReference type="AlphaFoldDB" id="A0AAD6CD19"/>
<dbReference type="PANTHER" id="PTHR23024">
    <property type="entry name" value="ARYLACETAMIDE DEACETYLASE"/>
    <property type="match status" value="1"/>
</dbReference>
<protein>
    <recommendedName>
        <fullName evidence="1">Alpha/beta hydrolase fold-3 domain-containing protein</fullName>
    </recommendedName>
</protein>
<organism evidence="2 3">
    <name type="scientific">Penicillium daleae</name>
    <dbReference type="NCBI Taxonomy" id="63821"/>
    <lineage>
        <taxon>Eukaryota</taxon>
        <taxon>Fungi</taxon>
        <taxon>Dikarya</taxon>
        <taxon>Ascomycota</taxon>
        <taxon>Pezizomycotina</taxon>
        <taxon>Eurotiomycetes</taxon>
        <taxon>Eurotiomycetidae</taxon>
        <taxon>Eurotiales</taxon>
        <taxon>Aspergillaceae</taxon>
        <taxon>Penicillium</taxon>
    </lineage>
</organism>
<dbReference type="InterPro" id="IPR013094">
    <property type="entry name" value="AB_hydrolase_3"/>
</dbReference>
<dbReference type="Gene3D" id="3.40.50.1820">
    <property type="entry name" value="alpha/beta hydrolase"/>
    <property type="match status" value="1"/>
</dbReference>
<name>A0AAD6CD19_9EURO</name>
<dbReference type="Pfam" id="PF07859">
    <property type="entry name" value="Abhydrolase_3"/>
    <property type="match status" value="1"/>
</dbReference>
<reference evidence="2" key="2">
    <citation type="journal article" date="2023" name="IMA Fungus">
        <title>Comparative genomic study of the Penicillium genus elucidates a diverse pangenome and 15 lateral gene transfer events.</title>
        <authorList>
            <person name="Petersen C."/>
            <person name="Sorensen T."/>
            <person name="Nielsen M.R."/>
            <person name="Sondergaard T.E."/>
            <person name="Sorensen J.L."/>
            <person name="Fitzpatrick D.A."/>
            <person name="Frisvad J.C."/>
            <person name="Nielsen K.L."/>
        </authorList>
    </citation>
    <scope>NUCLEOTIDE SEQUENCE</scope>
    <source>
        <strain evidence="2">IBT 16125</strain>
    </source>
</reference>
<accession>A0AAD6CD19</accession>
<reference evidence="2" key="1">
    <citation type="submission" date="2022-12" db="EMBL/GenBank/DDBJ databases">
        <authorList>
            <person name="Petersen C."/>
        </authorList>
    </citation>
    <scope>NUCLEOTIDE SEQUENCE</scope>
    <source>
        <strain evidence="2">IBT 16125</strain>
    </source>
</reference>
<evidence type="ECO:0000313" key="2">
    <source>
        <dbReference type="EMBL" id="KAJ5460571.1"/>
    </source>
</evidence>
<sequence>MSSLNDDLLKIASPIRAHALATFNVTAHPDEVLQIPSRDEGRFIRIHAYNTLNRDTPAPVLVNFHGSGFMNPLHGSDDEFCKFIADKTGYVALDCAYRLAPEDKLPAAIHDAEDSVRWVLSHPQKFDAFQLSISGFSAGGTIALIVSSVVFPQGTFRNVVAAYPPTDMVQNSAEKIARDASKDSAPVELLDTFKQCYYPNPDDVKSVLASPALIPVEKFSDRIFLVTAACDRLCSEGRRSELRSEVRRPSTSRYTGMMIVNTRLIKRMRKDLCRKE</sequence>
<dbReference type="RefSeq" id="XP_056769613.1">
    <property type="nucleotide sequence ID" value="XM_056905506.1"/>
</dbReference>
<gene>
    <name evidence="2" type="ORF">N7458_002123</name>
</gene>
<feature type="domain" description="Alpha/beta hydrolase fold-3" evidence="1">
    <location>
        <begin position="61"/>
        <end position="240"/>
    </location>
</feature>
<evidence type="ECO:0000259" key="1">
    <source>
        <dbReference type="Pfam" id="PF07859"/>
    </source>
</evidence>